<dbReference type="InterPro" id="IPR004143">
    <property type="entry name" value="BPL_LPL_catalytic"/>
</dbReference>
<evidence type="ECO:0000313" key="1">
    <source>
        <dbReference type="EMBL" id="EKF24668.1"/>
    </source>
</evidence>
<dbReference type="Gene3D" id="2.30.30.100">
    <property type="match status" value="1"/>
</dbReference>
<dbReference type="eggNOG" id="COG0340">
    <property type="taxonomic scope" value="Bacteria"/>
</dbReference>
<dbReference type="Pfam" id="PF02237">
    <property type="entry name" value="BPL_C"/>
    <property type="match status" value="1"/>
</dbReference>
<accession>K5B917</accession>
<dbReference type="Gene3D" id="3.30.930.10">
    <property type="entry name" value="Bira Bifunctional Protein, Domain 2"/>
    <property type="match status" value="1"/>
</dbReference>
<dbReference type="PROSITE" id="PS51733">
    <property type="entry name" value="BPL_LPL_CATALYTIC"/>
    <property type="match status" value="1"/>
</dbReference>
<dbReference type="EMBL" id="AMRA01000034">
    <property type="protein sequence ID" value="EKF24668.1"/>
    <property type="molecule type" value="Genomic_DNA"/>
</dbReference>
<dbReference type="Proteomes" id="UP000006265">
    <property type="component" value="Unassembled WGS sequence"/>
</dbReference>
<dbReference type="OrthoDB" id="9807064at2"/>
<reference evidence="1 2" key="1">
    <citation type="journal article" date="2012" name="J. Bacteriol.">
        <title>Genome sequence of Mycobacterium hassiacum DSM 44199, a rare source of heat-stable mycobacterial proteins.</title>
        <authorList>
            <person name="Tiago I."/>
            <person name="Maranha A."/>
            <person name="Mendes V."/>
            <person name="Alarico S."/>
            <person name="Moynihan P.J."/>
            <person name="Clarke A.J."/>
            <person name="Macedo-Ribeiro S."/>
            <person name="Pereira P.J."/>
            <person name="Empadinhas N."/>
        </authorList>
    </citation>
    <scope>NUCLEOTIDE SEQUENCE [LARGE SCALE GENOMIC DNA]</scope>
    <source>
        <strain evidence="2">DSM 44199 / CIP 105218 / JCM 12690 / 3849</strain>
    </source>
</reference>
<keyword evidence="1" id="KW-0436">Ligase</keyword>
<proteinExistence type="predicted"/>
<dbReference type="RefSeq" id="WP_005625794.1">
    <property type="nucleotide sequence ID" value="NZ_AMRA01000034.1"/>
</dbReference>
<dbReference type="InterPro" id="IPR045864">
    <property type="entry name" value="aa-tRNA-synth_II/BPL/LPL"/>
</dbReference>
<protein>
    <submittedName>
        <fullName evidence="1">Biotin--[acetyl-CoA-carboxylase] ligase</fullName>
        <ecNumber evidence="1">6.3.4.15</ecNumber>
    </submittedName>
</protein>
<dbReference type="Pfam" id="PF03099">
    <property type="entry name" value="BPL_LplA_LipB"/>
    <property type="match status" value="1"/>
</dbReference>
<dbReference type="STRING" id="1122247.GCA_000379865_02978"/>
<dbReference type="InterPro" id="IPR004408">
    <property type="entry name" value="Biotin_CoA_COase_ligase"/>
</dbReference>
<organism evidence="1 2">
    <name type="scientific">Mycolicibacterium hassiacum (strain DSM 44199 / CIP 105218 / JCM 12690 / 3849)</name>
    <name type="common">Mycobacterium hassiacum</name>
    <dbReference type="NCBI Taxonomy" id="1122247"/>
    <lineage>
        <taxon>Bacteria</taxon>
        <taxon>Bacillati</taxon>
        <taxon>Actinomycetota</taxon>
        <taxon>Actinomycetes</taxon>
        <taxon>Mycobacteriales</taxon>
        <taxon>Mycobacteriaceae</taxon>
        <taxon>Mycolicibacterium</taxon>
    </lineage>
</organism>
<dbReference type="PANTHER" id="PTHR12835">
    <property type="entry name" value="BIOTIN PROTEIN LIGASE"/>
    <property type="match status" value="1"/>
</dbReference>
<gene>
    <name evidence="1" type="ORF">C731_1301</name>
</gene>
<dbReference type="GO" id="GO:0004077">
    <property type="term" value="F:biotin--[biotin carboxyl-carrier protein] ligase activity"/>
    <property type="evidence" value="ECO:0007669"/>
    <property type="project" value="UniProtKB-EC"/>
</dbReference>
<evidence type="ECO:0000313" key="2">
    <source>
        <dbReference type="Proteomes" id="UP000006265"/>
    </source>
</evidence>
<comment type="caution">
    <text evidence="1">The sequence shown here is derived from an EMBL/GenBank/DDBJ whole genome shotgun (WGS) entry which is preliminary data.</text>
</comment>
<dbReference type="InterPro" id="IPR003142">
    <property type="entry name" value="BPL_C"/>
</dbReference>
<dbReference type="GO" id="GO:0005737">
    <property type="term" value="C:cytoplasm"/>
    <property type="evidence" value="ECO:0007669"/>
    <property type="project" value="TreeGrafter"/>
</dbReference>
<sequence>MTVEQWRAPLDEAALRDRVLGAGGFWRRLDVVAETGSTNADLLARAERGEDIDGAVLIAEHQTAGRGRQGRTWSDVPGAVITMSVGVDAASVPTAGWGWVPLATGVAIVDAVTPLGVTAGLKWPNDVLAGDGKLAGILVEVAPTQQSLVIGIGLNVSLRPDEIGVPDATSLVALGVADPDRAAVIERLLSALGRRLAAWRAAGGADAALVADYRARSRTLGMKVRALLPGGRELVGVARDIDGEGRLLVETTETVTVSAGDVVHVHPAGN</sequence>
<dbReference type="SUPFAM" id="SSF55681">
    <property type="entry name" value="Class II aaRS and biotin synthetases"/>
    <property type="match status" value="1"/>
</dbReference>
<dbReference type="PANTHER" id="PTHR12835:SF5">
    <property type="entry name" value="BIOTIN--PROTEIN LIGASE"/>
    <property type="match status" value="1"/>
</dbReference>
<dbReference type="AlphaFoldDB" id="K5B917"/>
<dbReference type="NCBIfam" id="TIGR00121">
    <property type="entry name" value="birA_ligase"/>
    <property type="match status" value="1"/>
</dbReference>
<name>K5B917_MYCHD</name>
<dbReference type="CDD" id="cd16442">
    <property type="entry name" value="BPL"/>
    <property type="match status" value="1"/>
</dbReference>
<dbReference type="EC" id="6.3.4.15" evidence="1"/>
<dbReference type="PATRIC" id="fig|1122247.3.peg.1251"/>
<keyword evidence="2" id="KW-1185">Reference proteome</keyword>